<reference evidence="3 4" key="1">
    <citation type="submission" date="2021-05" db="EMBL/GenBank/DDBJ databases">
        <title>A Polyphasic approach of four new species of the genus Ohtaekwangia: Ohtaekwangia histidinii sp. nov., Ohtaekwangia cretensis sp. nov., Ohtaekwangia indiensis sp. nov., Ohtaekwangia reichenbachii sp. nov. from diverse environment.</title>
        <authorList>
            <person name="Octaviana S."/>
        </authorList>
    </citation>
    <scope>NUCLEOTIDE SEQUENCE [LARGE SCALE GENOMIC DNA]</scope>
    <source>
        <strain evidence="3 4">PWU4</strain>
    </source>
</reference>
<evidence type="ECO:0000259" key="2">
    <source>
        <dbReference type="Pfam" id="PF10988"/>
    </source>
</evidence>
<evidence type="ECO:0000313" key="3">
    <source>
        <dbReference type="EMBL" id="MBT1695794.1"/>
    </source>
</evidence>
<name>A0AAP2DHP5_9BACT</name>
<dbReference type="EMBL" id="JAHESF010000002">
    <property type="protein sequence ID" value="MBT1695794.1"/>
    <property type="molecule type" value="Genomic_DNA"/>
</dbReference>
<sequence>MKKFVFVVLACSVVMAYGQQTETRKVEPFTGVKTQEGVDVYLKKGDKESVRVEVTGTSPDNVITEVSGSYLKVHMKEGVGRFTRVDAKVYVTYVNVNKLSASSAGSIFSEGTLKANNMEISASSAGSIEVNVEAHSIESSASSAGDVELKGKTQSLSVDASSAGEIDAYDLEAENVEAEASSGASVKISVSKALSARASSGGDIRYRGNPDKQVTNSSSGGSVRKSN</sequence>
<comment type="caution">
    <text evidence="3">The sequence shown here is derived from an EMBL/GenBank/DDBJ whole genome shotgun (WGS) entry which is preliminary data.</text>
</comment>
<accession>A0AAP2DHP5</accession>
<feature type="compositionally biased region" description="Polar residues" evidence="1">
    <location>
        <begin position="212"/>
        <end position="227"/>
    </location>
</feature>
<dbReference type="Pfam" id="PF10988">
    <property type="entry name" value="DUF2807"/>
    <property type="match status" value="1"/>
</dbReference>
<dbReference type="RefSeq" id="WP_254160473.1">
    <property type="nucleotide sequence ID" value="NZ_JAHESF010000002.1"/>
</dbReference>
<keyword evidence="4" id="KW-1185">Reference proteome</keyword>
<proteinExistence type="predicted"/>
<gene>
    <name evidence="3" type="ORF">KK083_02820</name>
</gene>
<dbReference type="Gene3D" id="2.160.20.120">
    <property type="match status" value="1"/>
</dbReference>
<organism evidence="3 4">
    <name type="scientific">Chryseosolibacter histidini</name>
    <dbReference type="NCBI Taxonomy" id="2782349"/>
    <lineage>
        <taxon>Bacteria</taxon>
        <taxon>Pseudomonadati</taxon>
        <taxon>Bacteroidota</taxon>
        <taxon>Cytophagia</taxon>
        <taxon>Cytophagales</taxon>
        <taxon>Chryseotaleaceae</taxon>
        <taxon>Chryseosolibacter</taxon>
    </lineage>
</organism>
<feature type="domain" description="Putative auto-transporter adhesin head GIN" evidence="2">
    <location>
        <begin position="28"/>
        <end position="210"/>
    </location>
</feature>
<dbReference type="Proteomes" id="UP001319200">
    <property type="component" value="Unassembled WGS sequence"/>
</dbReference>
<protein>
    <submittedName>
        <fullName evidence="3">DUF2807 domain-containing protein</fullName>
    </submittedName>
</protein>
<evidence type="ECO:0000256" key="1">
    <source>
        <dbReference type="SAM" id="MobiDB-lite"/>
    </source>
</evidence>
<dbReference type="AlphaFoldDB" id="A0AAP2DHP5"/>
<evidence type="ECO:0000313" key="4">
    <source>
        <dbReference type="Proteomes" id="UP001319200"/>
    </source>
</evidence>
<dbReference type="InterPro" id="IPR021255">
    <property type="entry name" value="DUF2807"/>
</dbReference>
<feature type="region of interest" description="Disordered" evidence="1">
    <location>
        <begin position="198"/>
        <end position="227"/>
    </location>
</feature>